<dbReference type="Pfam" id="PF13472">
    <property type="entry name" value="Lipase_GDSL_2"/>
    <property type="match status" value="1"/>
</dbReference>
<dbReference type="Gene3D" id="3.40.50.1110">
    <property type="entry name" value="SGNH hydrolase"/>
    <property type="match status" value="1"/>
</dbReference>
<protein>
    <submittedName>
        <fullName evidence="3">Lysophospholipase L1</fullName>
    </submittedName>
</protein>
<dbReference type="EMBL" id="FSRA01000001">
    <property type="protein sequence ID" value="SIN67295.1"/>
    <property type="molecule type" value="Genomic_DNA"/>
</dbReference>
<dbReference type="Proteomes" id="UP000185003">
    <property type="component" value="Unassembled WGS sequence"/>
</dbReference>
<evidence type="ECO:0000256" key="1">
    <source>
        <dbReference type="SAM" id="SignalP"/>
    </source>
</evidence>
<evidence type="ECO:0000259" key="2">
    <source>
        <dbReference type="Pfam" id="PF13472"/>
    </source>
</evidence>
<keyword evidence="1" id="KW-0732">Signal</keyword>
<dbReference type="InterPro" id="IPR013830">
    <property type="entry name" value="SGNH_hydro"/>
</dbReference>
<evidence type="ECO:0000313" key="3">
    <source>
        <dbReference type="EMBL" id="SIN67295.1"/>
    </source>
</evidence>
<keyword evidence="4" id="KW-1185">Reference proteome</keyword>
<feature type="signal peptide" evidence="1">
    <location>
        <begin position="1"/>
        <end position="19"/>
    </location>
</feature>
<name>A0A1N6D933_9BACT</name>
<evidence type="ECO:0000313" key="4">
    <source>
        <dbReference type="Proteomes" id="UP000185003"/>
    </source>
</evidence>
<feature type="domain" description="SGNH hydrolase-type esterase" evidence="2">
    <location>
        <begin position="49"/>
        <end position="219"/>
    </location>
</feature>
<dbReference type="PANTHER" id="PTHR30383:SF5">
    <property type="entry name" value="SGNH HYDROLASE-TYPE ESTERASE DOMAIN-CONTAINING PROTEIN"/>
    <property type="match status" value="1"/>
</dbReference>
<dbReference type="CDD" id="cd00229">
    <property type="entry name" value="SGNH_hydrolase"/>
    <property type="match status" value="1"/>
</dbReference>
<dbReference type="STRING" id="536979.SAMN04488055_0482"/>
<dbReference type="PANTHER" id="PTHR30383">
    <property type="entry name" value="THIOESTERASE 1/PROTEASE 1/LYSOPHOSPHOLIPASE L1"/>
    <property type="match status" value="1"/>
</dbReference>
<accession>A0A1N6D933</accession>
<reference evidence="4" key="1">
    <citation type="submission" date="2016-11" db="EMBL/GenBank/DDBJ databases">
        <authorList>
            <person name="Varghese N."/>
            <person name="Submissions S."/>
        </authorList>
    </citation>
    <scope>NUCLEOTIDE SEQUENCE [LARGE SCALE GENOMIC DNA]</scope>
    <source>
        <strain evidence="4">DSM 24787</strain>
    </source>
</reference>
<feature type="chain" id="PRO_5013314736" evidence="1">
    <location>
        <begin position="20"/>
        <end position="229"/>
    </location>
</feature>
<dbReference type="SUPFAM" id="SSF52266">
    <property type="entry name" value="SGNH hydrolase"/>
    <property type="match status" value="1"/>
</dbReference>
<sequence length="229" mass="25668">MKKIQLICCLLFLSGLVSAQVNREEYLKDIKLELVKEWPKNRTINLVFHGHSVPSGYFRTPQVNTLDAYPQLVLKALKASYPHAVINVIVTAIGGENSVNGEKRFEKDVLIHQPDVLFIDYALNDRGPGLEAAKAAWEKMIRAALAKGIKVILLSPSADLSEDIQSDAAPLAKHTKQIREMADAFKVGFSDSYSQFKAVQPLKDYMSQGNHPNKEGHELIAKEIVRWFK</sequence>
<dbReference type="InterPro" id="IPR036514">
    <property type="entry name" value="SGNH_hydro_sf"/>
</dbReference>
<gene>
    <name evidence="3" type="ORF">SAMN04488055_0482</name>
</gene>
<dbReference type="RefSeq" id="WP_074240394.1">
    <property type="nucleotide sequence ID" value="NZ_FSRA01000001.1"/>
</dbReference>
<dbReference type="GO" id="GO:0004622">
    <property type="term" value="F:phosphatidylcholine lysophospholipase activity"/>
    <property type="evidence" value="ECO:0007669"/>
    <property type="project" value="TreeGrafter"/>
</dbReference>
<proteinExistence type="predicted"/>
<organism evidence="3 4">
    <name type="scientific">Chitinophaga niabensis</name>
    <dbReference type="NCBI Taxonomy" id="536979"/>
    <lineage>
        <taxon>Bacteria</taxon>
        <taxon>Pseudomonadati</taxon>
        <taxon>Bacteroidota</taxon>
        <taxon>Chitinophagia</taxon>
        <taxon>Chitinophagales</taxon>
        <taxon>Chitinophagaceae</taxon>
        <taxon>Chitinophaga</taxon>
    </lineage>
</organism>
<dbReference type="AlphaFoldDB" id="A0A1N6D933"/>
<dbReference type="InterPro" id="IPR051532">
    <property type="entry name" value="Ester_Hydrolysis_Enzymes"/>
</dbReference>
<dbReference type="OrthoDB" id="9796689at2"/>